<dbReference type="STRING" id="488538.SAR116_2293"/>
<dbReference type="AlphaFoldDB" id="D5BPN4"/>
<dbReference type="GO" id="GO:0048476">
    <property type="term" value="C:Holliday junction resolvase complex"/>
    <property type="evidence" value="ECO:0007669"/>
    <property type="project" value="UniProtKB-UniRule"/>
</dbReference>
<accession>D5BPN4</accession>
<dbReference type="eggNOG" id="COG0632">
    <property type="taxonomic scope" value="Bacteria"/>
</dbReference>
<comment type="similarity">
    <text evidence="6">Belongs to the RuvA family.</text>
</comment>
<feature type="region of interest" description="Domain III" evidence="6">
    <location>
        <begin position="159"/>
        <end position="207"/>
    </location>
</feature>
<keyword evidence="1 6" id="KW-0963">Cytoplasm</keyword>
<dbReference type="InterPro" id="IPR012340">
    <property type="entry name" value="NA-bd_OB-fold"/>
</dbReference>
<dbReference type="InterPro" id="IPR010994">
    <property type="entry name" value="RuvA_2-like"/>
</dbReference>
<dbReference type="SUPFAM" id="SSF46929">
    <property type="entry name" value="DNA helicase RuvA subunit, C-terminal domain"/>
    <property type="match status" value="1"/>
</dbReference>
<dbReference type="Proteomes" id="UP000007460">
    <property type="component" value="Chromosome"/>
</dbReference>
<evidence type="ECO:0000256" key="6">
    <source>
        <dbReference type="HAMAP-Rule" id="MF_00031"/>
    </source>
</evidence>
<dbReference type="CDD" id="cd14332">
    <property type="entry name" value="UBA_RuvA_C"/>
    <property type="match status" value="1"/>
</dbReference>
<comment type="domain">
    <text evidence="6">Has three domains with a flexible linker between the domains II and III and assumes an 'L' shape. Domain III is highly mobile and contacts RuvB.</text>
</comment>
<comment type="caution">
    <text evidence="6">Lacks conserved residue(s) required for the propagation of feature annotation.</text>
</comment>
<keyword evidence="8" id="KW-0067">ATP-binding</keyword>
<dbReference type="HAMAP" id="MF_00031">
    <property type="entry name" value="DNA_HJ_migration_RuvA"/>
    <property type="match status" value="1"/>
</dbReference>
<dbReference type="SUPFAM" id="SSF47781">
    <property type="entry name" value="RuvA domain 2-like"/>
    <property type="match status" value="1"/>
</dbReference>
<sequence>MIAQLRGILSHTADTHAIIDVQGVGYLVNISSRTQGQLAAQDGAVTVLTEMIVREDSMTLYGFHDASERDAFRLLITVQGVGAKAAMAILSVLSPADLSSAIMAGDKAMVARADGVGPKIAQRVVNELAEKIGRFPSLGDGLTINISGVTGGEDLPGASAMGDALSALINLGYGRSEAHAALLRVQQAGDADDLSGLIAAALREIGG</sequence>
<keyword evidence="2 6" id="KW-0227">DNA damage</keyword>
<organism evidence="8 9">
    <name type="scientific">Puniceispirillum marinum (strain IMCC1322)</name>
    <dbReference type="NCBI Taxonomy" id="488538"/>
    <lineage>
        <taxon>Bacteria</taxon>
        <taxon>Pseudomonadati</taxon>
        <taxon>Pseudomonadota</taxon>
        <taxon>Alphaproteobacteria</taxon>
        <taxon>Candidatus Puniceispirillales</taxon>
        <taxon>Candidatus Puniceispirillaceae</taxon>
        <taxon>Candidatus Puniceispirillum</taxon>
    </lineage>
</organism>
<evidence type="ECO:0000313" key="8">
    <source>
        <dbReference type="EMBL" id="ADE40536.1"/>
    </source>
</evidence>
<dbReference type="GO" id="GO:0009378">
    <property type="term" value="F:four-way junction helicase activity"/>
    <property type="evidence" value="ECO:0007669"/>
    <property type="project" value="InterPro"/>
</dbReference>
<keyword evidence="8" id="KW-0378">Hydrolase</keyword>
<dbReference type="GO" id="GO:0006310">
    <property type="term" value="P:DNA recombination"/>
    <property type="evidence" value="ECO:0007669"/>
    <property type="project" value="UniProtKB-UniRule"/>
</dbReference>
<proteinExistence type="inferred from homology"/>
<dbReference type="InterPro" id="IPR036267">
    <property type="entry name" value="RuvA_C_sf"/>
</dbReference>
<dbReference type="SUPFAM" id="SSF50249">
    <property type="entry name" value="Nucleic acid-binding proteins"/>
    <property type="match status" value="1"/>
</dbReference>
<protein>
    <recommendedName>
        <fullName evidence="6">Holliday junction branch migration complex subunit RuvA</fullName>
    </recommendedName>
</protein>
<dbReference type="OrthoDB" id="5293449at2"/>
<dbReference type="Gene3D" id="1.10.8.10">
    <property type="entry name" value="DNA helicase RuvA subunit, C-terminal domain"/>
    <property type="match status" value="1"/>
</dbReference>
<evidence type="ECO:0000256" key="3">
    <source>
        <dbReference type="ARBA" id="ARBA00023125"/>
    </source>
</evidence>
<evidence type="ECO:0000256" key="4">
    <source>
        <dbReference type="ARBA" id="ARBA00023172"/>
    </source>
</evidence>
<evidence type="ECO:0000313" key="9">
    <source>
        <dbReference type="Proteomes" id="UP000007460"/>
    </source>
</evidence>
<dbReference type="Gene3D" id="2.40.50.140">
    <property type="entry name" value="Nucleic acid-binding proteins"/>
    <property type="match status" value="1"/>
</dbReference>
<dbReference type="Pfam" id="PF14520">
    <property type="entry name" value="HHH_5"/>
    <property type="match status" value="1"/>
</dbReference>
<dbReference type="GO" id="GO:0009379">
    <property type="term" value="C:Holliday junction helicase complex"/>
    <property type="evidence" value="ECO:0007669"/>
    <property type="project" value="InterPro"/>
</dbReference>
<keyword evidence="5 6" id="KW-0234">DNA repair</keyword>
<comment type="subunit">
    <text evidence="6">Homotetramer. Forms an RuvA(8)-RuvB(12)-Holliday junction (HJ) complex. HJ DNA is sandwiched between 2 RuvA tetramers; dsDNA enters through RuvA and exits via RuvB. An RuvB hexamer assembles on each DNA strand where it exits the tetramer. Each RuvB hexamer is contacted by two RuvA subunits (via domain III) on 2 adjacent RuvB subunits; this complex drives branch migration. In the full resolvosome a probable DNA-RuvA(4)-RuvB(12)-RuvC(2) complex forms which resolves the HJ.</text>
</comment>
<dbReference type="InterPro" id="IPR000085">
    <property type="entry name" value="RuvA"/>
</dbReference>
<dbReference type="GO" id="GO:0005524">
    <property type="term" value="F:ATP binding"/>
    <property type="evidence" value="ECO:0007669"/>
    <property type="project" value="InterPro"/>
</dbReference>
<dbReference type="InterPro" id="IPR013849">
    <property type="entry name" value="DNA_helicase_Holl-junc_RuvA_I"/>
</dbReference>
<dbReference type="KEGG" id="apb:SAR116_2293"/>
<dbReference type="Pfam" id="PF07499">
    <property type="entry name" value="RuvA_C"/>
    <property type="match status" value="1"/>
</dbReference>
<gene>
    <name evidence="6" type="primary">ruvA</name>
    <name evidence="8" type="ordered locus">SAR116_2293</name>
</gene>
<keyword evidence="9" id="KW-1185">Reference proteome</keyword>
<keyword evidence="8" id="KW-0547">Nucleotide-binding</keyword>
<comment type="subcellular location">
    <subcellularLocation>
        <location evidence="6">Cytoplasm</location>
    </subcellularLocation>
</comment>
<evidence type="ECO:0000256" key="1">
    <source>
        <dbReference type="ARBA" id="ARBA00022490"/>
    </source>
</evidence>
<dbReference type="GO" id="GO:0006281">
    <property type="term" value="P:DNA repair"/>
    <property type="evidence" value="ECO:0007669"/>
    <property type="project" value="UniProtKB-UniRule"/>
</dbReference>
<evidence type="ECO:0000259" key="7">
    <source>
        <dbReference type="SMART" id="SM00278"/>
    </source>
</evidence>
<evidence type="ECO:0000256" key="5">
    <source>
        <dbReference type="ARBA" id="ARBA00023204"/>
    </source>
</evidence>
<reference evidence="8 9" key="1">
    <citation type="journal article" date="2010" name="J. Bacteriol.">
        <title>Complete genome sequence of "Candidatus Puniceispirillum marinum" IMCC1322, a representative of the SAR116 clade in the Alphaproteobacteria.</title>
        <authorList>
            <person name="Oh H.M."/>
            <person name="Kwon K.K."/>
            <person name="Kang I."/>
            <person name="Kang S.G."/>
            <person name="Lee J.H."/>
            <person name="Kim S.J."/>
            <person name="Cho J.C."/>
        </authorList>
    </citation>
    <scope>NUCLEOTIDE SEQUENCE [LARGE SCALE GENOMIC DNA]</scope>
    <source>
        <strain evidence="8 9">IMCC1322</strain>
    </source>
</reference>
<evidence type="ECO:0000256" key="2">
    <source>
        <dbReference type="ARBA" id="ARBA00022763"/>
    </source>
</evidence>
<comment type="function">
    <text evidence="6">The RuvA-RuvB-RuvC complex processes Holliday junction (HJ) DNA during genetic recombination and DNA repair, while the RuvA-RuvB complex plays an important role in the rescue of blocked DNA replication forks via replication fork reversal (RFR). RuvA specifically binds to HJ cruciform DNA, conferring on it an open structure. The RuvB hexamer acts as an ATP-dependent pump, pulling dsDNA into and through the RuvAB complex. HJ branch migration allows RuvC to scan DNA until it finds its consensus sequence, where it cleaves and resolves the cruciform DNA.</text>
</comment>
<dbReference type="EMBL" id="CP001751">
    <property type="protein sequence ID" value="ADE40536.1"/>
    <property type="molecule type" value="Genomic_DNA"/>
</dbReference>
<dbReference type="SMART" id="SM00278">
    <property type="entry name" value="HhH1"/>
    <property type="match status" value="2"/>
</dbReference>
<dbReference type="GO" id="GO:0000400">
    <property type="term" value="F:four-way junction DNA binding"/>
    <property type="evidence" value="ECO:0007669"/>
    <property type="project" value="UniProtKB-UniRule"/>
</dbReference>
<keyword evidence="8" id="KW-0347">Helicase</keyword>
<dbReference type="Gene3D" id="1.10.150.20">
    <property type="entry name" value="5' to 3' exonuclease, C-terminal subdomain"/>
    <property type="match status" value="1"/>
</dbReference>
<dbReference type="InterPro" id="IPR011114">
    <property type="entry name" value="RuvA_C"/>
</dbReference>
<keyword evidence="3 6" id="KW-0238">DNA-binding</keyword>
<dbReference type="HOGENOM" id="CLU_087936_3_0_5"/>
<feature type="region of interest" description="Domain I" evidence="6">
    <location>
        <begin position="1"/>
        <end position="64"/>
    </location>
</feature>
<dbReference type="InterPro" id="IPR003583">
    <property type="entry name" value="Hlx-hairpin-Hlx_DNA-bd_motif"/>
</dbReference>
<dbReference type="GO" id="GO:0005737">
    <property type="term" value="C:cytoplasm"/>
    <property type="evidence" value="ECO:0007669"/>
    <property type="project" value="UniProtKB-SubCell"/>
</dbReference>
<feature type="domain" description="Helix-hairpin-helix DNA-binding motif class 1" evidence="7">
    <location>
        <begin position="73"/>
        <end position="92"/>
    </location>
</feature>
<keyword evidence="4 6" id="KW-0233">DNA recombination</keyword>
<feature type="domain" description="Helix-hairpin-helix DNA-binding motif class 1" evidence="7">
    <location>
        <begin position="108"/>
        <end position="127"/>
    </location>
</feature>
<dbReference type="NCBIfam" id="TIGR00084">
    <property type="entry name" value="ruvA"/>
    <property type="match status" value="1"/>
</dbReference>
<name>D5BPN4_PUNMI</name>
<dbReference type="Pfam" id="PF01330">
    <property type="entry name" value="RuvA_N"/>
    <property type="match status" value="1"/>
</dbReference>
<dbReference type="RefSeq" id="WP_013047163.1">
    <property type="nucleotide sequence ID" value="NC_014010.1"/>
</dbReference>
<dbReference type="GO" id="GO:0016787">
    <property type="term" value="F:hydrolase activity"/>
    <property type="evidence" value="ECO:0007669"/>
    <property type="project" value="UniProtKB-KW"/>
</dbReference>